<dbReference type="AlphaFoldDB" id="A0A372FXE3"/>
<dbReference type="InterPro" id="IPR011990">
    <property type="entry name" value="TPR-like_helical_dom_sf"/>
</dbReference>
<dbReference type="Proteomes" id="UP000262621">
    <property type="component" value="Unassembled WGS sequence"/>
</dbReference>
<reference evidence="2 3" key="1">
    <citation type="submission" date="2018-08" db="EMBL/GenBank/DDBJ databases">
        <title>Verrucosispora craniellae sp. nov., isolated from a marine sponge in the South China Sea.</title>
        <authorList>
            <person name="Li L."/>
            <person name="Lin H.W."/>
        </authorList>
    </citation>
    <scope>NUCLEOTIDE SEQUENCE [LARGE SCALE GENOMIC DNA]</scope>
    <source>
        <strain evidence="2 3">LHW63014</strain>
    </source>
</reference>
<dbReference type="Pfam" id="PF13374">
    <property type="entry name" value="TPR_10"/>
    <property type="match status" value="1"/>
</dbReference>
<name>A0A372FXE3_9ACTN</name>
<evidence type="ECO:0000313" key="3">
    <source>
        <dbReference type="Proteomes" id="UP000262621"/>
    </source>
</evidence>
<keyword evidence="3" id="KW-1185">Reference proteome</keyword>
<proteinExistence type="predicted"/>
<feature type="region of interest" description="Disordered" evidence="1">
    <location>
        <begin position="1"/>
        <end position="48"/>
    </location>
</feature>
<dbReference type="OrthoDB" id="4227084at2"/>
<evidence type="ECO:0000313" key="2">
    <source>
        <dbReference type="EMBL" id="RFS45471.1"/>
    </source>
</evidence>
<evidence type="ECO:0000256" key="1">
    <source>
        <dbReference type="SAM" id="MobiDB-lite"/>
    </source>
</evidence>
<sequence>MFGRWRKRKAPPSAPQRPPSVDGPGFTITPLPSETAARQAAQGGAPEELNRLGITLKLGGREDEAAQWFRKAAEAGNTDGMANLAMYLMARGRNREAAEWFRRAGGPLGEALAQQLASEPDTPPGR</sequence>
<dbReference type="EMBL" id="QVFU01000016">
    <property type="protein sequence ID" value="RFS45471.1"/>
    <property type="molecule type" value="Genomic_DNA"/>
</dbReference>
<comment type="caution">
    <text evidence="2">The sequence shown here is derived from an EMBL/GenBank/DDBJ whole genome shotgun (WGS) entry which is preliminary data.</text>
</comment>
<accession>A0A372FXE3</accession>
<protein>
    <submittedName>
        <fullName evidence="2">Sel1 repeat family protein</fullName>
    </submittedName>
</protein>
<dbReference type="SUPFAM" id="SSF81901">
    <property type="entry name" value="HCP-like"/>
    <property type="match status" value="1"/>
</dbReference>
<gene>
    <name evidence="2" type="ORF">D0Q02_16385</name>
</gene>
<dbReference type="Gene3D" id="1.25.40.10">
    <property type="entry name" value="Tetratricopeptide repeat domain"/>
    <property type="match status" value="1"/>
</dbReference>
<feature type="compositionally biased region" description="Basic residues" evidence="1">
    <location>
        <begin position="1"/>
        <end position="10"/>
    </location>
</feature>
<organism evidence="2 3">
    <name type="scientific">Micromonospora craniellae</name>
    <dbReference type="NCBI Taxonomy" id="2294034"/>
    <lineage>
        <taxon>Bacteria</taxon>
        <taxon>Bacillati</taxon>
        <taxon>Actinomycetota</taxon>
        <taxon>Actinomycetes</taxon>
        <taxon>Micromonosporales</taxon>
        <taxon>Micromonosporaceae</taxon>
        <taxon>Micromonospora</taxon>
    </lineage>
</organism>